<reference evidence="2 3" key="1">
    <citation type="submission" date="2016-10" db="EMBL/GenBank/DDBJ databases">
        <title>The genome of Paramicrosporidium saccamoebae is the missing link in understanding Cryptomycota and Microsporidia evolution.</title>
        <authorList>
            <person name="Quandt C.A."/>
            <person name="Beaudet D."/>
            <person name="Corsaro D."/>
            <person name="Michel R."/>
            <person name="Corradi N."/>
            <person name="James T."/>
        </authorList>
    </citation>
    <scope>NUCLEOTIDE SEQUENCE [LARGE SCALE GENOMIC DNA]</scope>
    <source>
        <strain evidence="2 3">KSL3</strain>
    </source>
</reference>
<dbReference type="PANTHER" id="PTHR46434:SF1">
    <property type="entry name" value="GENETIC INTERACTOR OF PROHIBITINS 3, MITOCHONDRIAL"/>
    <property type="match status" value="1"/>
</dbReference>
<dbReference type="InterPro" id="IPR050896">
    <property type="entry name" value="Mito_lipid_metab_GTPase"/>
</dbReference>
<dbReference type="Proteomes" id="UP000240830">
    <property type="component" value="Unassembled WGS sequence"/>
</dbReference>
<dbReference type="EMBL" id="MTSL01000013">
    <property type="protein sequence ID" value="PJF20039.1"/>
    <property type="molecule type" value="Genomic_DNA"/>
</dbReference>
<dbReference type="GO" id="GO:0005525">
    <property type="term" value="F:GTP binding"/>
    <property type="evidence" value="ECO:0007669"/>
    <property type="project" value="InterPro"/>
</dbReference>
<dbReference type="SUPFAM" id="SSF52540">
    <property type="entry name" value="P-loop containing nucleoside triphosphate hydrolases"/>
    <property type="match status" value="1"/>
</dbReference>
<evidence type="ECO:0000313" key="3">
    <source>
        <dbReference type="Proteomes" id="UP000240830"/>
    </source>
</evidence>
<dbReference type="Pfam" id="PF01926">
    <property type="entry name" value="MMR_HSR1"/>
    <property type="match status" value="1"/>
</dbReference>
<dbReference type="InterPro" id="IPR006073">
    <property type="entry name" value="GTP-bd"/>
</dbReference>
<evidence type="ECO:0000313" key="2">
    <source>
        <dbReference type="EMBL" id="PJF20039.1"/>
    </source>
</evidence>
<dbReference type="GO" id="GO:0005739">
    <property type="term" value="C:mitochondrion"/>
    <property type="evidence" value="ECO:0007669"/>
    <property type="project" value="TreeGrafter"/>
</dbReference>
<dbReference type="AlphaFoldDB" id="A0A2H9TQL0"/>
<protein>
    <submittedName>
        <fullName evidence="2">GTPase</fullName>
    </submittedName>
</protein>
<feature type="domain" description="G" evidence="1">
    <location>
        <begin position="299"/>
        <end position="371"/>
    </location>
</feature>
<accession>A0A2H9TQL0</accession>
<keyword evidence="3" id="KW-1185">Reference proteome</keyword>
<organism evidence="2 3">
    <name type="scientific">Paramicrosporidium saccamoebae</name>
    <dbReference type="NCBI Taxonomy" id="1246581"/>
    <lineage>
        <taxon>Eukaryota</taxon>
        <taxon>Fungi</taxon>
        <taxon>Fungi incertae sedis</taxon>
        <taxon>Cryptomycota</taxon>
        <taxon>Cryptomycota incertae sedis</taxon>
        <taxon>Paramicrosporidium</taxon>
    </lineage>
</organism>
<comment type="caution">
    <text evidence="2">The sequence shown here is derived from an EMBL/GenBank/DDBJ whole genome shotgun (WGS) entry which is preliminary data.</text>
</comment>
<dbReference type="STRING" id="1246581.A0A2H9TQL0"/>
<name>A0A2H9TQL0_9FUNG</name>
<evidence type="ECO:0000259" key="1">
    <source>
        <dbReference type="Pfam" id="PF01926"/>
    </source>
</evidence>
<proteinExistence type="predicted"/>
<sequence>MAEGGKIPGWIDRIRLRERLRWVADAPIGSPQIFVTKTRTSVIPNKFVRQSDWFNRLYTHSEMERIQKRSEIPEGMANTVLQKYRSKEEKKNLPPKVAVSKRSDTKPLMEELADEQVLLDPLKFEELAEQLNAVSRKDLVDSKNPCSPLICQRCHDLKSNENILTLSASSTEGPQLLLSERDKRIVREEMNSRSLVVLVADLSNLPSSIPSSAVSLLKTHLKFGEEFPSILVVGNKVDLLPKHLKNAESYLLQLARDKIGPEGGEKILGAHLISAKEGTGIAELRRHLLKLSSERDGNIFLVGRTNAGKSLVFNSIIGRKDTNRATATVSAKAGTTIGAIKNRLCSLSWADGSLKINPLRVIVDLPGIIDETESLLSVLTPEEAKRAIVSNRIRQLRRKLAPGETALFGGLIRIACEGNDPKIEVMLKLCMRPDWYYFRVP</sequence>
<dbReference type="InterPro" id="IPR027417">
    <property type="entry name" value="P-loop_NTPase"/>
</dbReference>
<dbReference type="PANTHER" id="PTHR46434">
    <property type="entry name" value="GENETIC INTERACTOR OF PROHIBITINS 3, MITOCHONDRIAL"/>
    <property type="match status" value="1"/>
</dbReference>
<dbReference type="Gene3D" id="3.40.50.300">
    <property type="entry name" value="P-loop containing nucleotide triphosphate hydrolases"/>
    <property type="match status" value="1"/>
</dbReference>
<feature type="non-terminal residue" evidence="2">
    <location>
        <position position="441"/>
    </location>
</feature>
<gene>
    <name evidence="2" type="ORF">PSACC_00146</name>
</gene>
<dbReference type="OrthoDB" id="1696305at2759"/>